<keyword evidence="5" id="KW-0378">Hydrolase</keyword>
<feature type="chain" id="PRO_5018162525" description="5'-nucleotidase" evidence="6">
    <location>
        <begin position="38"/>
        <end position="351"/>
    </location>
</feature>
<reference evidence="8 9" key="1">
    <citation type="submission" date="2018-11" db="EMBL/GenBank/DDBJ databases">
        <title>Sequencing the genomes of 1000 actinobacteria strains.</title>
        <authorList>
            <person name="Klenk H.-P."/>
        </authorList>
    </citation>
    <scope>NUCLEOTIDE SEQUENCE [LARGE SCALE GENOMIC DNA]</scope>
    <source>
        <strain evidence="8 9">DSM 44254</strain>
    </source>
</reference>
<gene>
    <name evidence="8" type="ORF">EDD29_2612</name>
</gene>
<dbReference type="EMBL" id="RJKE01000001">
    <property type="protein sequence ID" value="ROO85077.1"/>
    <property type="molecule type" value="Genomic_DNA"/>
</dbReference>
<dbReference type="InterPro" id="IPR036523">
    <property type="entry name" value="SurE-like_sf"/>
</dbReference>
<dbReference type="EC" id="3.1.3.5" evidence="3"/>
<sequence length="351" mass="35086">MFRLVGKGTSKRRRGGVIAAGAAVAAGLALLPAAANAQKPVGGPDGSGALKGAKILLSNDDSVQAAAADGADGRGLYFLRRSLCAAGADVVVVGPWQQQSGRARSISQAPQVALAAPTKIPAGFEGDCSTAPSKGVVLGACAATACTPTTASVTPADAVELALSAYLPQQPGWADGPDLVLTGTNSGANIDIAVNMSGTVGAATTAAEHGVPAIAVSANGSGLTSAPTDLTYRTAADFAAKTAARLLGRKGAADRLGEDKLLLNINVPDVTAGKTPTPRWTVMGDTPLGSLTYTADGKGGYRIGYTLADANTRLDPRSDTAALRDGRISIGAISVDRTADGKWLGSLNLAR</sequence>
<evidence type="ECO:0000256" key="3">
    <source>
        <dbReference type="ARBA" id="ARBA00012643"/>
    </source>
</evidence>
<evidence type="ECO:0000313" key="9">
    <source>
        <dbReference type="Proteomes" id="UP000272400"/>
    </source>
</evidence>
<comment type="caution">
    <text evidence="8">The sequence shown here is derived from an EMBL/GenBank/DDBJ whole genome shotgun (WGS) entry which is preliminary data.</text>
</comment>
<evidence type="ECO:0000259" key="7">
    <source>
        <dbReference type="Pfam" id="PF01975"/>
    </source>
</evidence>
<name>A0A3N1CUX6_9ACTN</name>
<dbReference type="SUPFAM" id="SSF64167">
    <property type="entry name" value="SurE-like"/>
    <property type="match status" value="1"/>
</dbReference>
<accession>A0A3N1CUX6</accession>
<comment type="catalytic activity">
    <reaction evidence="1">
        <text>a ribonucleoside 5'-phosphate + H2O = a ribonucleoside + phosphate</text>
        <dbReference type="Rhea" id="RHEA:12484"/>
        <dbReference type="ChEBI" id="CHEBI:15377"/>
        <dbReference type="ChEBI" id="CHEBI:18254"/>
        <dbReference type="ChEBI" id="CHEBI:43474"/>
        <dbReference type="ChEBI" id="CHEBI:58043"/>
        <dbReference type="EC" id="3.1.3.5"/>
    </reaction>
</comment>
<keyword evidence="6" id="KW-0732">Signal</keyword>
<evidence type="ECO:0000256" key="2">
    <source>
        <dbReference type="ARBA" id="ARBA00011062"/>
    </source>
</evidence>
<organism evidence="8 9">
    <name type="scientific">Actinocorallia herbida</name>
    <dbReference type="NCBI Taxonomy" id="58109"/>
    <lineage>
        <taxon>Bacteria</taxon>
        <taxon>Bacillati</taxon>
        <taxon>Actinomycetota</taxon>
        <taxon>Actinomycetes</taxon>
        <taxon>Streptosporangiales</taxon>
        <taxon>Thermomonosporaceae</taxon>
        <taxon>Actinocorallia</taxon>
    </lineage>
</organism>
<dbReference type="GO" id="GO:0046872">
    <property type="term" value="F:metal ion binding"/>
    <property type="evidence" value="ECO:0007669"/>
    <property type="project" value="UniProtKB-KW"/>
</dbReference>
<keyword evidence="4" id="KW-0479">Metal-binding</keyword>
<dbReference type="PANTHER" id="PTHR30457:SF0">
    <property type="entry name" value="PHOSPHATASE, PUTATIVE (AFU_ORTHOLOGUE AFUA_4G01070)-RELATED"/>
    <property type="match status" value="1"/>
</dbReference>
<feature type="signal peptide" evidence="6">
    <location>
        <begin position="1"/>
        <end position="37"/>
    </location>
</feature>
<evidence type="ECO:0000256" key="4">
    <source>
        <dbReference type="ARBA" id="ARBA00022723"/>
    </source>
</evidence>
<dbReference type="InterPro" id="IPR002828">
    <property type="entry name" value="SurE-like_Pase/nucleotidase"/>
</dbReference>
<dbReference type="Proteomes" id="UP000272400">
    <property type="component" value="Unassembled WGS sequence"/>
</dbReference>
<dbReference type="InterPro" id="IPR030048">
    <property type="entry name" value="SurE"/>
</dbReference>
<dbReference type="AlphaFoldDB" id="A0A3N1CUX6"/>
<keyword evidence="9" id="KW-1185">Reference proteome</keyword>
<dbReference type="Gene3D" id="3.40.1210.10">
    <property type="entry name" value="Survival protein SurE-like phosphatase/nucleotidase"/>
    <property type="match status" value="1"/>
</dbReference>
<dbReference type="RefSeq" id="WP_123664623.1">
    <property type="nucleotide sequence ID" value="NZ_RJKE01000001.1"/>
</dbReference>
<evidence type="ECO:0000256" key="1">
    <source>
        <dbReference type="ARBA" id="ARBA00000815"/>
    </source>
</evidence>
<dbReference type="GO" id="GO:0008253">
    <property type="term" value="F:5'-nucleotidase activity"/>
    <property type="evidence" value="ECO:0007669"/>
    <property type="project" value="UniProtKB-EC"/>
</dbReference>
<dbReference type="Pfam" id="PF01975">
    <property type="entry name" value="SurE"/>
    <property type="match status" value="1"/>
</dbReference>
<protein>
    <recommendedName>
        <fullName evidence="3">5'-nucleotidase</fullName>
        <ecNumber evidence="3">3.1.3.5</ecNumber>
    </recommendedName>
</protein>
<evidence type="ECO:0000256" key="6">
    <source>
        <dbReference type="SAM" id="SignalP"/>
    </source>
</evidence>
<dbReference type="PANTHER" id="PTHR30457">
    <property type="entry name" value="5'-NUCLEOTIDASE SURE"/>
    <property type="match status" value="1"/>
</dbReference>
<evidence type="ECO:0000256" key="5">
    <source>
        <dbReference type="ARBA" id="ARBA00022801"/>
    </source>
</evidence>
<proteinExistence type="inferred from homology"/>
<comment type="similarity">
    <text evidence="2">Belongs to the SurE nucleotidase family.</text>
</comment>
<dbReference type="OrthoDB" id="9780815at2"/>
<evidence type="ECO:0000313" key="8">
    <source>
        <dbReference type="EMBL" id="ROO85077.1"/>
    </source>
</evidence>
<feature type="domain" description="Survival protein SurE-like phosphatase/nucleotidase" evidence="7">
    <location>
        <begin position="55"/>
        <end position="285"/>
    </location>
</feature>